<sequence>MQGLWCLSWRQPLNPVVDTGSKGCRQAEEGVLCRTMLACGTADAADRYQQAKQVPSHSPETVLEAKTRRVWEEFSEAMEEDYHWSASKKILANLSGTSEGGSSALPTLFTVRVNLNMNLGGELLTSTGDIVGRWKKYFEDLLNPTDLLAFLPMRKWRLGTLRWTRPSPSQPKSMR</sequence>
<reference evidence="1" key="1">
    <citation type="submission" date="2022-04" db="EMBL/GenBank/DDBJ databases">
        <title>Jade perch genome.</title>
        <authorList>
            <person name="Chao B."/>
        </authorList>
    </citation>
    <scope>NUCLEOTIDE SEQUENCE</scope>
    <source>
        <strain evidence="1">CB-2022</strain>
    </source>
</reference>
<accession>A0ACB8WF75</accession>
<dbReference type="Proteomes" id="UP000831701">
    <property type="component" value="Chromosome 10"/>
</dbReference>
<organism evidence="1 2">
    <name type="scientific">Scortum barcoo</name>
    <name type="common">barcoo grunter</name>
    <dbReference type="NCBI Taxonomy" id="214431"/>
    <lineage>
        <taxon>Eukaryota</taxon>
        <taxon>Metazoa</taxon>
        <taxon>Chordata</taxon>
        <taxon>Craniata</taxon>
        <taxon>Vertebrata</taxon>
        <taxon>Euteleostomi</taxon>
        <taxon>Actinopterygii</taxon>
        <taxon>Neopterygii</taxon>
        <taxon>Teleostei</taxon>
        <taxon>Neoteleostei</taxon>
        <taxon>Acanthomorphata</taxon>
        <taxon>Eupercaria</taxon>
        <taxon>Centrarchiformes</taxon>
        <taxon>Terapontoidei</taxon>
        <taxon>Terapontidae</taxon>
        <taxon>Scortum</taxon>
    </lineage>
</organism>
<evidence type="ECO:0000313" key="1">
    <source>
        <dbReference type="EMBL" id="KAI3366497.1"/>
    </source>
</evidence>
<proteinExistence type="predicted"/>
<keyword evidence="2" id="KW-1185">Reference proteome</keyword>
<comment type="caution">
    <text evidence="1">The sequence shown here is derived from an EMBL/GenBank/DDBJ whole genome shotgun (WGS) entry which is preliminary data.</text>
</comment>
<dbReference type="EMBL" id="CM041540">
    <property type="protein sequence ID" value="KAI3366497.1"/>
    <property type="molecule type" value="Genomic_DNA"/>
</dbReference>
<name>A0ACB8WF75_9TELE</name>
<evidence type="ECO:0000313" key="2">
    <source>
        <dbReference type="Proteomes" id="UP000831701"/>
    </source>
</evidence>
<gene>
    <name evidence="1" type="ORF">L3Q82_000630</name>
</gene>
<protein>
    <submittedName>
        <fullName evidence="1">Uncharacterized protein</fullName>
    </submittedName>
</protein>